<dbReference type="GO" id="GO:0031267">
    <property type="term" value="F:small GTPase binding"/>
    <property type="evidence" value="ECO:0007669"/>
    <property type="project" value="TreeGrafter"/>
</dbReference>
<dbReference type="SMART" id="SM00164">
    <property type="entry name" value="TBC"/>
    <property type="match status" value="1"/>
</dbReference>
<dbReference type="PANTHER" id="PTHR47219:SF20">
    <property type="entry name" value="TBC1 DOMAIN FAMILY MEMBER 2B"/>
    <property type="match status" value="1"/>
</dbReference>
<evidence type="ECO:0000259" key="1">
    <source>
        <dbReference type="PROSITE" id="PS50086"/>
    </source>
</evidence>
<dbReference type="EMBL" id="BEGY01000033">
    <property type="protein sequence ID" value="GAX78566.1"/>
    <property type="molecule type" value="Genomic_DNA"/>
</dbReference>
<reference evidence="2 3" key="1">
    <citation type="submission" date="2017-08" db="EMBL/GenBank/DDBJ databases">
        <title>Acidophilic green algal genome provides insights into adaptation to an acidic environment.</title>
        <authorList>
            <person name="Hirooka S."/>
            <person name="Hirose Y."/>
            <person name="Kanesaki Y."/>
            <person name="Higuchi S."/>
            <person name="Fujiwara T."/>
            <person name="Onuma R."/>
            <person name="Era A."/>
            <person name="Ohbayashi R."/>
            <person name="Uzuka A."/>
            <person name="Nozaki H."/>
            <person name="Yoshikawa H."/>
            <person name="Miyagishima S.Y."/>
        </authorList>
    </citation>
    <scope>NUCLEOTIDE SEQUENCE [LARGE SCALE GENOMIC DNA]</scope>
    <source>
        <strain evidence="2 3">NIES-2499</strain>
    </source>
</reference>
<dbReference type="Proteomes" id="UP000232323">
    <property type="component" value="Unassembled WGS sequence"/>
</dbReference>
<evidence type="ECO:0000313" key="3">
    <source>
        <dbReference type="Proteomes" id="UP000232323"/>
    </source>
</evidence>
<dbReference type="PROSITE" id="PS50086">
    <property type="entry name" value="TBC_RABGAP"/>
    <property type="match status" value="1"/>
</dbReference>
<dbReference type="Gene3D" id="1.10.8.270">
    <property type="entry name" value="putative rabgap domain of human tbc1 domain family member 14 like domains"/>
    <property type="match status" value="1"/>
</dbReference>
<comment type="caution">
    <text evidence="2">The sequence shown here is derived from an EMBL/GenBank/DDBJ whole genome shotgun (WGS) entry which is preliminary data.</text>
</comment>
<dbReference type="FunFam" id="1.10.8.270:FF:000016">
    <property type="entry name" value="TBC1 domain family member 2A"/>
    <property type="match status" value="1"/>
</dbReference>
<organism evidence="2 3">
    <name type="scientific">Chlamydomonas eustigma</name>
    <dbReference type="NCBI Taxonomy" id="1157962"/>
    <lineage>
        <taxon>Eukaryota</taxon>
        <taxon>Viridiplantae</taxon>
        <taxon>Chlorophyta</taxon>
        <taxon>core chlorophytes</taxon>
        <taxon>Chlorophyceae</taxon>
        <taxon>CS clade</taxon>
        <taxon>Chlamydomonadales</taxon>
        <taxon>Chlamydomonadaceae</taxon>
        <taxon>Chlamydomonas</taxon>
    </lineage>
</organism>
<dbReference type="Gene3D" id="1.10.472.80">
    <property type="entry name" value="Ypt/Rab-GAP domain of gyp1p, domain 3"/>
    <property type="match status" value="1"/>
</dbReference>
<keyword evidence="3" id="KW-1185">Reference proteome</keyword>
<dbReference type="SUPFAM" id="SSF47923">
    <property type="entry name" value="Ypt/Rab-GAP domain of gyp1p"/>
    <property type="match status" value="2"/>
</dbReference>
<gene>
    <name evidence="2" type="ORF">CEUSTIGMA_g6006.t1</name>
</gene>
<dbReference type="STRING" id="1157962.A0A250X695"/>
<dbReference type="InterPro" id="IPR000195">
    <property type="entry name" value="Rab-GAP-TBC_dom"/>
</dbReference>
<dbReference type="PANTHER" id="PTHR47219">
    <property type="entry name" value="RAB GTPASE-ACTIVATING PROTEIN 1-LIKE"/>
    <property type="match status" value="1"/>
</dbReference>
<feature type="domain" description="Rab-GAP TBC" evidence="1">
    <location>
        <begin position="85"/>
        <end position="275"/>
    </location>
</feature>
<dbReference type="InterPro" id="IPR050302">
    <property type="entry name" value="Rab_GAP_TBC_domain"/>
</dbReference>
<evidence type="ECO:0000313" key="2">
    <source>
        <dbReference type="EMBL" id="GAX78566.1"/>
    </source>
</evidence>
<name>A0A250X695_9CHLO</name>
<dbReference type="GO" id="GO:0005096">
    <property type="term" value="F:GTPase activator activity"/>
    <property type="evidence" value="ECO:0007669"/>
    <property type="project" value="TreeGrafter"/>
</dbReference>
<proteinExistence type="predicted"/>
<dbReference type="AlphaFoldDB" id="A0A250X695"/>
<accession>A0A250X695</accession>
<dbReference type="Pfam" id="PF00566">
    <property type="entry name" value="RabGAP-TBC"/>
    <property type="match status" value="1"/>
</dbReference>
<protein>
    <recommendedName>
        <fullName evidence="1">Rab-GAP TBC domain-containing protein</fullName>
    </recommendedName>
</protein>
<dbReference type="InterPro" id="IPR035969">
    <property type="entry name" value="Rab-GAP_TBC_sf"/>
</dbReference>
<sequence length="412" mass="46031">MRYPIKQFAVLELTKVDTLARISLQIWKMSTDLYGFPVTLSELQQAECQQCDLISMTQQPVWMEYIEKDRLPTSDSKIKEMIRKGIPPTCRTWVWMQTSGAERKKAAVAKNYYNVMASAGEKSPYLSDIEEDSKHTFPSHPWIASEDGQAALKRVLTAYSIHNDKVGYCRAMNVIVGILLVAMNRNEENSFWLLAAMVEDTLYPGTYSRNLQGCQIEMQALSELVSQKLPRLHAHLEQTFCDISIIATDWYLCLFSTSLPSETTSRVWDALFNEGPKILYRVALALLKLEEETLLKFDNAGDIVMHMRNFSGSMHNRDKLMNVAFDGIGGLPMATIDKFREMRAKEFAAGRSEGGSAAEAESGIAGLSLNAGGAGEKVKSGFGRFMNGLDKWANKTADSMAKAAEKVGIKDN</sequence>
<dbReference type="OrthoDB" id="294251at2759"/>